<reference evidence="1" key="1">
    <citation type="submission" date="2012-05" db="EMBL/GenBank/DDBJ databases">
        <authorList>
            <person name="Krishnakumar V."/>
            <person name="Cheung F."/>
            <person name="Xiao Y."/>
            <person name="Chan A."/>
            <person name="Moskal W.A."/>
            <person name="Town C.D."/>
        </authorList>
    </citation>
    <scope>NUCLEOTIDE SEQUENCE</scope>
</reference>
<sequence>MNSIYILPRVSEVQNLSFLFGCVDWQIYQFSNLVQRPQNKVESVEGCSIQFH</sequence>
<proteinExistence type="evidence at transcript level"/>
<dbReference type="EMBL" id="BT133964">
    <property type="protein sequence ID" value="AFK33759.1"/>
    <property type="molecule type" value="mRNA"/>
</dbReference>
<organism evidence="1">
    <name type="scientific">Lotus japonicus</name>
    <name type="common">Lotus corniculatus var. japonicus</name>
    <dbReference type="NCBI Taxonomy" id="34305"/>
    <lineage>
        <taxon>Eukaryota</taxon>
        <taxon>Viridiplantae</taxon>
        <taxon>Streptophyta</taxon>
        <taxon>Embryophyta</taxon>
        <taxon>Tracheophyta</taxon>
        <taxon>Spermatophyta</taxon>
        <taxon>Magnoliopsida</taxon>
        <taxon>eudicotyledons</taxon>
        <taxon>Gunneridae</taxon>
        <taxon>Pentapetalae</taxon>
        <taxon>rosids</taxon>
        <taxon>fabids</taxon>
        <taxon>Fabales</taxon>
        <taxon>Fabaceae</taxon>
        <taxon>Papilionoideae</taxon>
        <taxon>50 kb inversion clade</taxon>
        <taxon>NPAAA clade</taxon>
        <taxon>Hologalegina</taxon>
        <taxon>robinioid clade</taxon>
        <taxon>Loteae</taxon>
        <taxon>Lotus</taxon>
    </lineage>
</organism>
<evidence type="ECO:0000313" key="1">
    <source>
        <dbReference type="EMBL" id="AFK33759.1"/>
    </source>
</evidence>
<dbReference type="AlphaFoldDB" id="I3S0G7"/>
<protein>
    <submittedName>
        <fullName evidence="1">Uncharacterized protein</fullName>
    </submittedName>
</protein>
<name>I3S0G7_LOTJA</name>
<accession>I3S0G7</accession>